<dbReference type="AlphaFoldDB" id="A0A8H6A8I3"/>
<evidence type="ECO:0000313" key="4">
    <source>
        <dbReference type="EMBL" id="KAF5861770.1"/>
    </source>
</evidence>
<dbReference type="InterPro" id="IPR027417">
    <property type="entry name" value="P-loop_NTPase"/>
</dbReference>
<dbReference type="EMBL" id="SPNV01000090">
    <property type="protein sequence ID" value="KAF5861770.1"/>
    <property type="molecule type" value="Genomic_DNA"/>
</dbReference>
<feature type="domain" description="ABC transporter" evidence="3">
    <location>
        <begin position="20"/>
        <end position="109"/>
    </location>
</feature>
<reference evidence="4 5" key="1">
    <citation type="submission" date="2019-04" db="EMBL/GenBank/DDBJ databases">
        <title>Aspergillus burnettii sp. nov., novel species from soil in southeast Queensland.</title>
        <authorList>
            <person name="Gilchrist C.L.M."/>
            <person name="Pitt J.I."/>
            <person name="Lange L."/>
            <person name="Lacey H.J."/>
            <person name="Vuong D."/>
            <person name="Midgley D.J."/>
            <person name="Greenfield P."/>
            <person name="Bradbury M."/>
            <person name="Lacey E."/>
            <person name="Busk P.K."/>
            <person name="Pilgaard B."/>
            <person name="Chooi Y.H."/>
            <person name="Piggott A.M."/>
        </authorList>
    </citation>
    <scope>NUCLEOTIDE SEQUENCE [LARGE SCALE GENOMIC DNA]</scope>
    <source>
        <strain evidence="4 5">FRR 5400</strain>
    </source>
</reference>
<dbReference type="Gene3D" id="3.40.50.300">
    <property type="entry name" value="P-loop containing nucleotide triphosphate hydrolases"/>
    <property type="match status" value="2"/>
</dbReference>
<evidence type="ECO:0000259" key="3">
    <source>
        <dbReference type="Pfam" id="PF00005"/>
    </source>
</evidence>
<evidence type="ECO:0000256" key="2">
    <source>
        <dbReference type="ARBA" id="ARBA00022840"/>
    </source>
</evidence>
<protein>
    <recommendedName>
        <fullName evidence="3">ABC transporter domain-containing protein</fullName>
    </recommendedName>
</protein>
<dbReference type="InterPro" id="IPR003439">
    <property type="entry name" value="ABC_transporter-like_ATP-bd"/>
</dbReference>
<keyword evidence="2" id="KW-0067">ATP-binding</keyword>
<accession>A0A8H6A8I3</accession>
<proteinExistence type="predicted"/>
<dbReference type="PANTHER" id="PTHR24223">
    <property type="entry name" value="ATP-BINDING CASSETTE SUB-FAMILY C"/>
    <property type="match status" value="1"/>
</dbReference>
<keyword evidence="1" id="KW-0547">Nucleotide-binding</keyword>
<gene>
    <name evidence="4" type="ORF">ETB97_012571</name>
</gene>
<dbReference type="GO" id="GO:0016887">
    <property type="term" value="F:ATP hydrolysis activity"/>
    <property type="evidence" value="ECO:0007669"/>
    <property type="project" value="InterPro"/>
</dbReference>
<organism evidence="4 5">
    <name type="scientific">Petromyces alliaceus</name>
    <name type="common">Aspergillus alliaceus</name>
    <dbReference type="NCBI Taxonomy" id="209559"/>
    <lineage>
        <taxon>Eukaryota</taxon>
        <taxon>Fungi</taxon>
        <taxon>Dikarya</taxon>
        <taxon>Ascomycota</taxon>
        <taxon>Pezizomycotina</taxon>
        <taxon>Eurotiomycetes</taxon>
        <taxon>Eurotiomycetidae</taxon>
        <taxon>Eurotiales</taxon>
        <taxon>Aspergillaceae</taxon>
        <taxon>Aspergillus</taxon>
        <taxon>Aspergillus subgen. Circumdati</taxon>
    </lineage>
</organism>
<dbReference type="SUPFAM" id="SSF52540">
    <property type="entry name" value="P-loop containing nucleoside triphosphate hydrolases"/>
    <property type="match status" value="1"/>
</dbReference>
<dbReference type="PANTHER" id="PTHR24223:SF399">
    <property type="entry name" value="ABC TRANSPORTER ATNG"/>
    <property type="match status" value="1"/>
</dbReference>
<dbReference type="InterPro" id="IPR050173">
    <property type="entry name" value="ABC_transporter_C-like"/>
</dbReference>
<dbReference type="Pfam" id="PF00005">
    <property type="entry name" value="ABC_tran"/>
    <property type="match status" value="1"/>
</dbReference>
<name>A0A8H6A8I3_PETAA</name>
<evidence type="ECO:0000313" key="5">
    <source>
        <dbReference type="Proteomes" id="UP000541154"/>
    </source>
</evidence>
<dbReference type="GO" id="GO:0005524">
    <property type="term" value="F:ATP binding"/>
    <property type="evidence" value="ECO:0007669"/>
    <property type="project" value="UniProtKB-KW"/>
</dbReference>
<dbReference type="Proteomes" id="UP000541154">
    <property type="component" value="Unassembled WGS sequence"/>
</dbReference>
<evidence type="ECO:0000256" key="1">
    <source>
        <dbReference type="ARBA" id="ARBA00022741"/>
    </source>
</evidence>
<sequence length="186" mass="21198">MVSDKRSSGESSLILNHRLNKIQHEAILIDNEDISKMPRETIRSRLATLPQDPMLLNGSIRSNIDPLIWQVMSLLSQFLPRLSSGKQQLRPVARVLLDQSQILVLDEATPLVDHATERNITDLVREKFQDRTVVAVAHRLRMIRHFDVVVVMEEGKIIKTGLPTQLLQDPGSRFRDKWLKEGGDPV</sequence>
<dbReference type="GO" id="GO:0042626">
    <property type="term" value="F:ATPase-coupled transmembrane transporter activity"/>
    <property type="evidence" value="ECO:0007669"/>
    <property type="project" value="TreeGrafter"/>
</dbReference>
<comment type="caution">
    <text evidence="4">The sequence shown here is derived from an EMBL/GenBank/DDBJ whole genome shotgun (WGS) entry which is preliminary data.</text>
</comment>
<dbReference type="GO" id="GO:0016020">
    <property type="term" value="C:membrane"/>
    <property type="evidence" value="ECO:0007669"/>
    <property type="project" value="TreeGrafter"/>
</dbReference>
<keyword evidence="5" id="KW-1185">Reference proteome</keyword>